<dbReference type="Pfam" id="PF00623">
    <property type="entry name" value="RNA_pol_Rpb1_2"/>
    <property type="match status" value="1"/>
</dbReference>
<evidence type="ECO:0000256" key="13">
    <source>
        <dbReference type="ARBA" id="ARBA00048552"/>
    </source>
</evidence>
<comment type="similarity">
    <text evidence="2">Belongs to the RNA polymerase beta' chain family.</text>
</comment>
<comment type="subcellular location">
    <subcellularLocation>
        <location evidence="1">Nucleus</location>
    </subcellularLocation>
</comment>
<keyword evidence="9" id="KW-0862">Zinc</keyword>
<keyword evidence="12" id="KW-0539">Nucleus</keyword>
<dbReference type="Pfam" id="PF04998">
    <property type="entry name" value="RNA_pol_Rpb1_5"/>
    <property type="match status" value="1"/>
</dbReference>
<dbReference type="PANTHER" id="PTHR19376">
    <property type="entry name" value="DNA-DIRECTED RNA POLYMERASE"/>
    <property type="match status" value="1"/>
</dbReference>
<dbReference type="InterPro" id="IPR015699">
    <property type="entry name" value="DNA-dir_RNA_pol1_lsu_N"/>
</dbReference>
<dbReference type="SUPFAM" id="SSF64484">
    <property type="entry name" value="beta and beta-prime subunits of DNA dependent RNA-polymerase"/>
    <property type="match status" value="1"/>
</dbReference>
<evidence type="ECO:0000256" key="3">
    <source>
        <dbReference type="ARBA" id="ARBA00011251"/>
    </source>
</evidence>
<dbReference type="STRING" id="5643.A0A060SQ88"/>
<evidence type="ECO:0000256" key="9">
    <source>
        <dbReference type="ARBA" id="ARBA00022833"/>
    </source>
</evidence>
<dbReference type="InterPro" id="IPR007081">
    <property type="entry name" value="RNA_pol_Rpb1_5"/>
</dbReference>
<dbReference type="Gene3D" id="1.10.357.120">
    <property type="match status" value="1"/>
</dbReference>
<evidence type="ECO:0000256" key="16">
    <source>
        <dbReference type="ARBA" id="ARBA00074527"/>
    </source>
</evidence>
<dbReference type="InterPro" id="IPR038120">
    <property type="entry name" value="Rpb1_funnel_sf"/>
</dbReference>
<keyword evidence="8" id="KW-0479">Metal-binding</keyword>
<dbReference type="OMA" id="NREDYQQ"/>
<keyword evidence="20" id="KW-1185">Reference proteome</keyword>
<dbReference type="FunFam" id="2.40.40.20:FF:000019">
    <property type="entry name" value="DNA-directed RNA polymerase II subunit RPB1"/>
    <property type="match status" value="1"/>
</dbReference>
<comment type="function">
    <text evidence="14">DNA-dependent RNA polymerase catalyzes the transcription of DNA into RNA using the four ribonucleoside triphosphates as substrates. Largest and catalytic core component of RNA polymerase I which synthesizes ribosomal RNA precursors. Forms the polymerase active center together with the second largest subunit. A single stranded DNA template strand of the promoter is positioned within the central active site cleft of Pol I. A bridging helix emanates from RPA1 and crosses the cleft near the catalytic site and is thought to promote translocation of Pol I by acting as a ratchet that moves the RNA-DNA hybrid through the active site by switching from straight to bent conformations at each step of nucleotide addition.</text>
</comment>
<dbReference type="FunFam" id="1.10.274.100:FF:000006">
    <property type="entry name" value="DNA-directed RNA polymerase subunit"/>
    <property type="match status" value="1"/>
</dbReference>
<comment type="subunit">
    <text evidence="3">Component of the RNA polymerase I (Pol I) complex consisting of at least 13 subunits.</text>
</comment>
<name>A0A060SQ88_PYCCI</name>
<feature type="region of interest" description="Disordered" evidence="17">
    <location>
        <begin position="205"/>
        <end position="285"/>
    </location>
</feature>
<feature type="compositionally biased region" description="Acidic residues" evidence="17">
    <location>
        <begin position="1352"/>
        <end position="1370"/>
    </location>
</feature>
<dbReference type="Gene3D" id="3.30.1490.180">
    <property type="entry name" value="RNA polymerase ii"/>
    <property type="match status" value="1"/>
</dbReference>
<evidence type="ECO:0000256" key="7">
    <source>
        <dbReference type="ARBA" id="ARBA00022695"/>
    </source>
</evidence>
<dbReference type="InterPro" id="IPR000722">
    <property type="entry name" value="RNA_pol_asu"/>
</dbReference>
<keyword evidence="6" id="KW-0808">Transferase</keyword>
<evidence type="ECO:0000256" key="8">
    <source>
        <dbReference type="ARBA" id="ARBA00022723"/>
    </source>
</evidence>
<keyword evidence="7" id="KW-0548">Nucleotidyltransferase</keyword>
<evidence type="ECO:0000256" key="4">
    <source>
        <dbReference type="ARBA" id="ARBA00012418"/>
    </source>
</evidence>
<dbReference type="InterPro" id="IPR044893">
    <property type="entry name" value="RNA_pol_Rpb1_clamp_domain"/>
</dbReference>
<proteinExistence type="inferred from homology"/>
<dbReference type="Gene3D" id="1.10.132.30">
    <property type="match status" value="1"/>
</dbReference>
<evidence type="ECO:0000256" key="10">
    <source>
        <dbReference type="ARBA" id="ARBA00022842"/>
    </source>
</evidence>
<dbReference type="Gene3D" id="4.10.860.120">
    <property type="entry name" value="RNA polymerase II, clamp domain"/>
    <property type="match status" value="1"/>
</dbReference>
<dbReference type="EMBL" id="CCBP010000388">
    <property type="protein sequence ID" value="CDO76550.1"/>
    <property type="molecule type" value="Genomic_DNA"/>
</dbReference>
<dbReference type="GO" id="GO:0046872">
    <property type="term" value="F:metal ion binding"/>
    <property type="evidence" value="ECO:0007669"/>
    <property type="project" value="UniProtKB-KW"/>
</dbReference>
<evidence type="ECO:0000256" key="11">
    <source>
        <dbReference type="ARBA" id="ARBA00023163"/>
    </source>
</evidence>
<dbReference type="Gene3D" id="2.40.40.20">
    <property type="match status" value="1"/>
</dbReference>
<evidence type="ECO:0000256" key="15">
    <source>
        <dbReference type="ARBA" id="ARBA00074245"/>
    </source>
</evidence>
<dbReference type="InterPro" id="IPR047107">
    <property type="entry name" value="DNA-dir_RNA_pol1_lsu_C"/>
</dbReference>
<keyword evidence="10" id="KW-0460">Magnesium</keyword>
<dbReference type="Pfam" id="PF04983">
    <property type="entry name" value="RNA_pol_Rpb1_3"/>
    <property type="match status" value="1"/>
</dbReference>
<evidence type="ECO:0000313" key="19">
    <source>
        <dbReference type="EMBL" id="CDO76550.1"/>
    </source>
</evidence>
<dbReference type="GO" id="GO:0003677">
    <property type="term" value="F:DNA binding"/>
    <property type="evidence" value="ECO:0007669"/>
    <property type="project" value="InterPro"/>
</dbReference>
<dbReference type="Gene3D" id="1.10.150.390">
    <property type="match status" value="1"/>
</dbReference>
<dbReference type="InterPro" id="IPR042102">
    <property type="entry name" value="RNA_pol_Rpb1_3_sf"/>
</dbReference>
<organism evidence="19 20">
    <name type="scientific">Pycnoporus cinnabarinus</name>
    <name type="common">Cinnabar-red polypore</name>
    <name type="synonym">Trametes cinnabarina</name>
    <dbReference type="NCBI Taxonomy" id="5643"/>
    <lineage>
        <taxon>Eukaryota</taxon>
        <taxon>Fungi</taxon>
        <taxon>Dikarya</taxon>
        <taxon>Basidiomycota</taxon>
        <taxon>Agaricomycotina</taxon>
        <taxon>Agaricomycetes</taxon>
        <taxon>Polyporales</taxon>
        <taxon>Polyporaceae</taxon>
        <taxon>Trametes</taxon>
    </lineage>
</organism>
<dbReference type="FunFam" id="1.10.150.390:FF:000005">
    <property type="entry name" value="DNA-directed RNA polymerase subunit"/>
    <property type="match status" value="1"/>
</dbReference>
<dbReference type="GO" id="GO:0003899">
    <property type="term" value="F:DNA-directed RNA polymerase activity"/>
    <property type="evidence" value="ECO:0007669"/>
    <property type="project" value="UniProtKB-EC"/>
</dbReference>
<dbReference type="InterPro" id="IPR007066">
    <property type="entry name" value="RNA_pol_Rpb1_3"/>
</dbReference>
<dbReference type="EC" id="2.7.7.6" evidence="4"/>
<dbReference type="CDD" id="cd02735">
    <property type="entry name" value="RNAP_I_Rpa1_C"/>
    <property type="match status" value="1"/>
</dbReference>
<dbReference type="FunFam" id="3.30.1490.180:FF:000003">
    <property type="entry name" value="DNA-directed RNA polymerase subunit"/>
    <property type="match status" value="1"/>
</dbReference>
<feature type="compositionally biased region" description="Basic and acidic residues" evidence="17">
    <location>
        <begin position="212"/>
        <end position="233"/>
    </location>
</feature>
<evidence type="ECO:0000256" key="5">
    <source>
        <dbReference type="ARBA" id="ARBA00022478"/>
    </source>
</evidence>
<dbReference type="Gene3D" id="1.10.274.100">
    <property type="entry name" value="RNA polymerase Rpb1, domain 3"/>
    <property type="match status" value="1"/>
</dbReference>
<evidence type="ECO:0000256" key="12">
    <source>
        <dbReference type="ARBA" id="ARBA00023242"/>
    </source>
</evidence>
<keyword evidence="11" id="KW-0804">Transcription</keyword>
<dbReference type="Gene3D" id="3.30.70.2850">
    <property type="match status" value="1"/>
</dbReference>
<reference evidence="19" key="1">
    <citation type="submission" date="2014-01" db="EMBL/GenBank/DDBJ databases">
        <title>The genome of the white-rot fungus Pycnoporus cinnabarinus: a basidiomycete model with a versatile arsenal for lignocellulosic biomass breakdown.</title>
        <authorList>
            <person name="Levasseur A."/>
            <person name="Lomascolo A."/>
            <person name="Ruiz-Duenas F.J."/>
            <person name="Uzan E."/>
            <person name="Piumi F."/>
            <person name="Kues U."/>
            <person name="Ram A.F.J."/>
            <person name="Murat C."/>
            <person name="Haon M."/>
            <person name="Benoit I."/>
            <person name="Arfi Y."/>
            <person name="Chevret D."/>
            <person name="Drula E."/>
            <person name="Kwon M.J."/>
            <person name="Gouret P."/>
            <person name="Lesage-Meessen L."/>
            <person name="Lombard V."/>
            <person name="Mariette J."/>
            <person name="Noirot C."/>
            <person name="Park J."/>
            <person name="Patyshakuliyeva A."/>
            <person name="Wieneger R.A.B."/>
            <person name="Wosten H.A.B."/>
            <person name="Martin F."/>
            <person name="Coutinho P.M."/>
            <person name="de Vries R."/>
            <person name="Martinez A.T."/>
            <person name="Klopp C."/>
            <person name="Pontarotti P."/>
            <person name="Henrissat B."/>
            <person name="Record E."/>
        </authorList>
    </citation>
    <scope>NUCLEOTIDE SEQUENCE [LARGE SCALE GENOMIC DNA]</scope>
    <source>
        <strain evidence="19">BRFM137</strain>
    </source>
</reference>
<evidence type="ECO:0000256" key="17">
    <source>
        <dbReference type="SAM" id="MobiDB-lite"/>
    </source>
</evidence>
<dbReference type="PANTHER" id="PTHR19376:SF11">
    <property type="entry name" value="DNA-DIRECTED RNA POLYMERASE I SUBUNIT RPA1"/>
    <property type="match status" value="1"/>
</dbReference>
<dbReference type="SMART" id="SM00663">
    <property type="entry name" value="RPOLA_N"/>
    <property type="match status" value="1"/>
</dbReference>
<protein>
    <recommendedName>
        <fullName evidence="15">DNA-directed RNA polymerase I subunit RPA1</fullName>
        <ecNumber evidence="4">2.7.7.6</ecNumber>
    </recommendedName>
    <alternativeName>
        <fullName evidence="16">DNA-directed RNA polymerase I subunit rpa1</fullName>
    </alternativeName>
</protein>
<dbReference type="CDD" id="cd01435">
    <property type="entry name" value="RNAP_I_RPA1_N"/>
    <property type="match status" value="1"/>
</dbReference>
<feature type="domain" description="RNA polymerase N-terminal" evidence="18">
    <location>
        <begin position="331"/>
        <end position="673"/>
    </location>
</feature>
<dbReference type="InterPro" id="IPR045867">
    <property type="entry name" value="DNA-dir_RpoC_beta_prime"/>
</dbReference>
<evidence type="ECO:0000313" key="20">
    <source>
        <dbReference type="Proteomes" id="UP000029665"/>
    </source>
</evidence>
<feature type="region of interest" description="Disordered" evidence="17">
    <location>
        <begin position="1298"/>
        <end position="1370"/>
    </location>
</feature>
<evidence type="ECO:0000256" key="6">
    <source>
        <dbReference type="ARBA" id="ARBA00022679"/>
    </source>
</evidence>
<evidence type="ECO:0000259" key="18">
    <source>
        <dbReference type="SMART" id="SM00663"/>
    </source>
</evidence>
<dbReference type="OrthoDB" id="270392at2759"/>
<feature type="compositionally biased region" description="Acidic residues" evidence="17">
    <location>
        <begin position="234"/>
        <end position="257"/>
    </location>
</feature>
<dbReference type="InterPro" id="IPR006592">
    <property type="entry name" value="RNA_pol_N"/>
</dbReference>
<dbReference type="HOGENOM" id="CLU_000487_2_4_1"/>
<accession>A0A060SQ88</accession>
<gene>
    <name evidence="19" type="ORF">BN946_scf184982.g9</name>
</gene>
<sequence>MNISHPIPSTVASVSFSFLTTEDVRRISVKQIVNPVLLDDLNRPNVGGLYDPALGPSDKQDIFKVSRFVLCKYVAKLRLLEYGFVVAAKALDDMHYQITRKRGVEDDDDEEPAESYEDFEKRVNLYVAAHLATASSSKRDSYKDGLVYQARKEVINDFIKTAMTKKCQNPGCGAHGYTFRKEGYTKIIEYDLTAKQQQQHDLLGIKRPNVMYDHKSQASVERTSEHARDRAVNDADDESSEESEGEGEGVFSDAEEDVNYRAANGKPLPKSASGKVKTARGRNERVVPPEECRAHLRRLFRNEAVMCSLLFGRHGPLAPVNQNNLSLASADMFFLEVLPVSPTRFRPPAKMGEMLFEHPQNELLSKVLTTSYRLRDLNNNLRAASVKGSDVDEAVRRRILQSLLDTLIQLQVDVNSYIDSSKNPTPIRQGRLPPAGVKQGLEKKEGLFRKHMMGKRVNYAARSVISPDVNIEPNEIGIPPVFARKLTFPEPVTPNNFRELRQLVITGPHGYPGATMVEYEDGHLHFLDKLTLEQRTAIANQLLTPQEGSNGTAQRQSLYTTTPAINKKVYRHLRDGDILILNRQPTLHKPSMMCHKARVLHGEKTIRMHYANCNSYNADFDGDEMNIHFPQNHVARAEAYYIANTDNQYLVPTSGKPLRGLIQDHVVAGVWMTAQDAFFSREEYFQLLYGALRPEDDPEQHGGRLVTLPPTIWKPQPLWTGKQIISTVLKNITPPQFDGLNLHAAAKVPGHLWGKDSQEDKVVFMDGELLSGVLDKSAFGASDYGLVHSVYELYGADVAGKLLGVLSRLFTKFLQHRAFTCRMDDLALTPEGNARRAEILAKGVNLGTEGAMENFPVLKSTPEADKPAVLRSLLEDVLRDDSKMAGLDMTVKGKLAKLTKSIADAVMPHGLLRQFPHNHMQAMTVSGAKGSAVNAQQISHKNFFHCMAGREGLIDTAVKTSRSGYLQRCLIKHLEGIRVHYDNTVRGSDSSVYQFNYGGDSLDVTKQKHLMQFEFIARNETSFVNRYQPRSLHGLVSEEAVEYMKKLVKYKDKKHKRDKYLPALSKYPPQRYLGSTSELFADKVDDYIKKNPHGLLREKGDDALPIKRRKAPLSKKNFQLLTSVKYMRSLVEPGEAVGLLASQGVGEPSTQMTLNTFHFAGHGAANVTLGIPRLREIVMTASTKPKTPSMTMKVCYGVSEADMDKFCKRASRLALSHIVDKVTVTEQLVLKGESRSKQFKIDLSFYPRSEYEQEYDVTPFEILSAFATKFPLIFKKELQVELKKLDADLKSQLAELGKGKTVREQQGSADAAEEDGDDPRSRGRDEDDDASEIGDGDATTSKMKRQRKEQATYEDDDEDDEDEDEGGELGDMDIEAAYATASDDEDVDAAESKESQSLAAEHGRVEGLFMENLPSATSFSFRDSGCTIGLQFGSTMPKLLLVGLVERVCLKTVVREIPGITDCFKNEEDGKNGEKIYSMTTNGSNIPGLWQFACAGGDSIIDENGIYSNDIFALLCAYGVEAARAAILREIGGVFAVYKIDVDIRHLELIADYMTFDGGYKPFNRKGISTNPSPLLKASYETTAAFLSDATLHGDFDDLTTPSGNIVMGRISHTGTGVFDVVMPVDQKS</sequence>
<dbReference type="GO" id="GO:0006351">
    <property type="term" value="P:DNA-templated transcription"/>
    <property type="evidence" value="ECO:0007669"/>
    <property type="project" value="InterPro"/>
</dbReference>
<comment type="caution">
    <text evidence="19">The sequence shown here is derived from an EMBL/GenBank/DDBJ whole genome shotgun (WGS) entry which is preliminary data.</text>
</comment>
<evidence type="ECO:0000256" key="1">
    <source>
        <dbReference type="ARBA" id="ARBA00004123"/>
    </source>
</evidence>
<comment type="catalytic activity">
    <reaction evidence="13">
        <text>RNA(n) + a ribonucleoside 5'-triphosphate = RNA(n+1) + diphosphate</text>
        <dbReference type="Rhea" id="RHEA:21248"/>
        <dbReference type="Rhea" id="RHEA-COMP:14527"/>
        <dbReference type="Rhea" id="RHEA-COMP:17342"/>
        <dbReference type="ChEBI" id="CHEBI:33019"/>
        <dbReference type="ChEBI" id="CHEBI:61557"/>
        <dbReference type="ChEBI" id="CHEBI:140395"/>
        <dbReference type="EC" id="2.7.7.6"/>
    </reaction>
</comment>
<dbReference type="Gene3D" id="6.10.250.2940">
    <property type="match status" value="1"/>
</dbReference>
<feature type="compositionally biased region" description="Acidic residues" evidence="17">
    <location>
        <begin position="1326"/>
        <end position="1335"/>
    </location>
</feature>
<feature type="region of interest" description="Disordered" evidence="17">
    <location>
        <begin position="419"/>
        <end position="438"/>
    </location>
</feature>
<evidence type="ECO:0000256" key="14">
    <source>
        <dbReference type="ARBA" id="ARBA00053996"/>
    </source>
</evidence>
<evidence type="ECO:0000256" key="2">
    <source>
        <dbReference type="ARBA" id="ARBA00006460"/>
    </source>
</evidence>
<keyword evidence="5" id="KW-0240">DNA-directed RNA polymerase</keyword>
<dbReference type="GO" id="GO:0005736">
    <property type="term" value="C:RNA polymerase I complex"/>
    <property type="evidence" value="ECO:0007669"/>
    <property type="project" value="TreeGrafter"/>
</dbReference>
<dbReference type="Proteomes" id="UP000029665">
    <property type="component" value="Unassembled WGS sequence"/>
</dbReference>